<evidence type="ECO:0000259" key="2">
    <source>
        <dbReference type="PROSITE" id="PS50086"/>
    </source>
</evidence>
<dbReference type="STRING" id="1314800.A0A1B7NDT3"/>
<dbReference type="Gene3D" id="1.10.10.750">
    <property type="entry name" value="Ypt/Rab-GAP domain of gyp1p, domain 1"/>
    <property type="match status" value="1"/>
</dbReference>
<feature type="compositionally biased region" description="Polar residues" evidence="1">
    <location>
        <begin position="113"/>
        <end position="130"/>
    </location>
</feature>
<organism evidence="3 4">
    <name type="scientific">Rhizopogon vinicolor AM-OR11-026</name>
    <dbReference type="NCBI Taxonomy" id="1314800"/>
    <lineage>
        <taxon>Eukaryota</taxon>
        <taxon>Fungi</taxon>
        <taxon>Dikarya</taxon>
        <taxon>Basidiomycota</taxon>
        <taxon>Agaricomycotina</taxon>
        <taxon>Agaricomycetes</taxon>
        <taxon>Agaricomycetidae</taxon>
        <taxon>Boletales</taxon>
        <taxon>Suillineae</taxon>
        <taxon>Rhizopogonaceae</taxon>
        <taxon>Rhizopogon</taxon>
    </lineage>
</organism>
<feature type="compositionally biased region" description="Polar residues" evidence="1">
    <location>
        <begin position="141"/>
        <end position="153"/>
    </location>
</feature>
<feature type="compositionally biased region" description="Low complexity" evidence="1">
    <location>
        <begin position="191"/>
        <end position="203"/>
    </location>
</feature>
<proteinExistence type="predicted"/>
<keyword evidence="4" id="KW-1185">Reference proteome</keyword>
<dbReference type="PANTHER" id="PTHR47219">
    <property type="entry name" value="RAB GTPASE-ACTIVATING PROTEIN 1-LIKE"/>
    <property type="match status" value="1"/>
</dbReference>
<feature type="compositionally biased region" description="Acidic residues" evidence="1">
    <location>
        <begin position="25"/>
        <end position="34"/>
    </location>
</feature>
<protein>
    <submittedName>
        <fullName evidence="3">RabGAP/TBC</fullName>
    </submittedName>
</protein>
<dbReference type="InParanoid" id="A0A1B7NDT3"/>
<gene>
    <name evidence="3" type="ORF">K503DRAFT_862577</name>
</gene>
<feature type="domain" description="Rab-GAP TBC" evidence="2">
    <location>
        <begin position="325"/>
        <end position="524"/>
    </location>
</feature>
<dbReference type="SMART" id="SM00164">
    <property type="entry name" value="TBC"/>
    <property type="match status" value="1"/>
</dbReference>
<dbReference type="Gene3D" id="1.10.472.80">
    <property type="entry name" value="Ypt/Rab-GAP domain of gyp1p, domain 3"/>
    <property type="match status" value="1"/>
</dbReference>
<evidence type="ECO:0000313" key="3">
    <source>
        <dbReference type="EMBL" id="OAX42999.1"/>
    </source>
</evidence>
<feature type="region of interest" description="Disordered" evidence="1">
    <location>
        <begin position="48"/>
        <end position="259"/>
    </location>
</feature>
<dbReference type="SUPFAM" id="SSF47923">
    <property type="entry name" value="Ypt/Rab-GAP domain of gyp1p"/>
    <property type="match status" value="2"/>
</dbReference>
<accession>A0A1B7NDT3</accession>
<dbReference type="PROSITE" id="PS50086">
    <property type="entry name" value="TBC_RABGAP"/>
    <property type="match status" value="1"/>
</dbReference>
<dbReference type="InterPro" id="IPR000195">
    <property type="entry name" value="Rab-GAP-TBC_dom"/>
</dbReference>
<dbReference type="GO" id="GO:0031267">
    <property type="term" value="F:small GTPase binding"/>
    <property type="evidence" value="ECO:0007669"/>
    <property type="project" value="TreeGrafter"/>
</dbReference>
<dbReference type="Proteomes" id="UP000092154">
    <property type="component" value="Unassembled WGS sequence"/>
</dbReference>
<reference evidence="3 4" key="1">
    <citation type="submission" date="2016-06" db="EMBL/GenBank/DDBJ databases">
        <title>Comparative genomics of the ectomycorrhizal sister species Rhizopogon vinicolor and Rhizopogon vesiculosus (Basidiomycota: Boletales) reveals a divergence of the mating type B locus.</title>
        <authorList>
            <consortium name="DOE Joint Genome Institute"/>
            <person name="Mujic A.B."/>
            <person name="Kuo A."/>
            <person name="Tritt A."/>
            <person name="Lipzen A."/>
            <person name="Chen C."/>
            <person name="Johnson J."/>
            <person name="Sharma A."/>
            <person name="Barry K."/>
            <person name="Grigoriev I.V."/>
            <person name="Spatafora J.W."/>
        </authorList>
    </citation>
    <scope>NUCLEOTIDE SEQUENCE [LARGE SCALE GENOMIC DNA]</scope>
    <source>
        <strain evidence="3 4">AM-OR11-026</strain>
    </source>
</reference>
<feature type="compositionally biased region" description="Low complexity" evidence="1">
    <location>
        <begin position="85"/>
        <end position="98"/>
    </location>
</feature>
<evidence type="ECO:0000313" key="4">
    <source>
        <dbReference type="Proteomes" id="UP000092154"/>
    </source>
</evidence>
<dbReference type="EMBL" id="KV448145">
    <property type="protein sequence ID" value="OAX42999.1"/>
    <property type="molecule type" value="Genomic_DNA"/>
</dbReference>
<feature type="region of interest" description="Disordered" evidence="1">
    <location>
        <begin position="1"/>
        <end position="34"/>
    </location>
</feature>
<dbReference type="Pfam" id="PF00566">
    <property type="entry name" value="RabGAP-TBC"/>
    <property type="match status" value="1"/>
</dbReference>
<sequence length="615" mass="69292">MTDDEHEVVERQVGKGFDSFTLDDAFSDGEDSDSNLEFSSAVLRKHLAENPSWVEKDDREDDGETDYASAHDLDTSISTFCLDGSSNSHPESRSSSPSPSGPPETEEQEQDFSQDFSDITLSEGSSTNGHLTIRHADIQKSEATSPLCNTSQYPAVHIDAGGSSPNGVTTSIGAERDVKGRQEDEAVRPMSTASSSHLPAPSHDLPPLPPSPSSPLPKSPTSSSMNHQKTRPAGPSTFQKVMSKTRPHFLPPKSRQEDRKHMADWEAMMKQSRAAEEKRRKALQERRLARELKIEQSIYTWEKEILPDWRVVHKNPNLRKLWWNGIPTKLRASMWQQAVGNALALSKDNYKNCLSRAKRALLAGSFPAETLQTIEDDILSALPGLHIFHPETGPLYQDLIDMLCAWVVSRADEGLGYVHGTAKIAGMILLNMKPQQGFVVMRNLLERHCMRSLYGSVATKDDVEAYYRIFDTLLADSMPKMYFNFKQHQISPSAYLPDWLVPLFLDHLPFEACARLWDVLLLEGDSFLFRAALAVLAVLEPRLFFPDRQELLDLLQGESKAALEVATREGHLLDSAKYAIYGVDEETLWERIDSMEDWWRESTWKRLTQRELPDL</sequence>
<dbReference type="InterPro" id="IPR035969">
    <property type="entry name" value="Rab-GAP_TBC_sf"/>
</dbReference>
<dbReference type="Gene3D" id="1.10.8.270">
    <property type="entry name" value="putative rabgap domain of human tbc1 domain family member 14 like domains"/>
    <property type="match status" value="1"/>
</dbReference>
<dbReference type="PANTHER" id="PTHR47219:SF9">
    <property type="entry name" value="GTPASE ACTIVATING PROTEIN AND CENTROSOME-ASSOCIATED, ISOFORM B"/>
    <property type="match status" value="1"/>
</dbReference>
<evidence type="ECO:0000256" key="1">
    <source>
        <dbReference type="SAM" id="MobiDB-lite"/>
    </source>
</evidence>
<dbReference type="GO" id="GO:0005096">
    <property type="term" value="F:GTPase activator activity"/>
    <property type="evidence" value="ECO:0007669"/>
    <property type="project" value="TreeGrafter"/>
</dbReference>
<name>A0A1B7NDT3_9AGAM</name>
<dbReference type="OrthoDB" id="289721at2759"/>
<feature type="compositionally biased region" description="Basic and acidic residues" evidence="1">
    <location>
        <begin position="174"/>
        <end position="187"/>
    </location>
</feature>
<dbReference type="AlphaFoldDB" id="A0A1B7NDT3"/>
<dbReference type="InterPro" id="IPR050302">
    <property type="entry name" value="Rab_GAP_TBC_domain"/>
</dbReference>
<feature type="compositionally biased region" description="Polar residues" evidence="1">
    <location>
        <begin position="163"/>
        <end position="172"/>
    </location>
</feature>
<feature type="compositionally biased region" description="Pro residues" evidence="1">
    <location>
        <begin position="204"/>
        <end position="218"/>
    </location>
</feature>